<dbReference type="GO" id="GO:0004635">
    <property type="term" value="F:phosphoribosyl-AMP cyclohydrolase activity"/>
    <property type="evidence" value="ECO:0007669"/>
    <property type="project" value="UniProtKB-UniRule"/>
</dbReference>
<dbReference type="InterPro" id="IPR002496">
    <property type="entry name" value="PRib_AMP_CycHydrolase_dom"/>
</dbReference>
<comment type="pathway">
    <text evidence="5 15">Amino-acid biosynthesis; L-histidine biosynthesis; L-histidine from 5-phospho-alpha-D-ribose 1-diphosphate: step 2/9.</text>
</comment>
<evidence type="ECO:0000256" key="6">
    <source>
        <dbReference type="ARBA" id="ARBA00007731"/>
    </source>
</evidence>
<dbReference type="EMBL" id="CBXV010000002">
    <property type="protein sequence ID" value="CDM64393.1"/>
    <property type="molecule type" value="Genomic_DNA"/>
</dbReference>
<dbReference type="GO" id="GO:0000105">
    <property type="term" value="P:L-histidine biosynthetic process"/>
    <property type="evidence" value="ECO:0007669"/>
    <property type="project" value="UniProtKB-UniRule"/>
</dbReference>
<evidence type="ECO:0000256" key="9">
    <source>
        <dbReference type="ARBA" id="ARBA00022605"/>
    </source>
</evidence>
<comment type="similarity">
    <text evidence="6 15">In the C-terminal section; belongs to the PRA-PH family.</text>
</comment>
<feature type="region of interest" description="Phosphoribosyl-AMP cyclohydrolase" evidence="15">
    <location>
        <begin position="1"/>
        <end position="123"/>
    </location>
</feature>
<dbReference type="SUPFAM" id="SSF101386">
    <property type="entry name" value="all-alpha NTP pyrophosphatases"/>
    <property type="match status" value="1"/>
</dbReference>
<comment type="similarity">
    <text evidence="7 15">In the N-terminal section; belongs to the PRA-CH family.</text>
</comment>
<dbReference type="AlphaFoldDB" id="A0A0B6WT40"/>
<dbReference type="NCBIfam" id="TIGR03188">
    <property type="entry name" value="histidine_hisI"/>
    <property type="match status" value="1"/>
</dbReference>
<evidence type="ECO:0000256" key="4">
    <source>
        <dbReference type="ARBA" id="ARBA00005169"/>
    </source>
</evidence>
<evidence type="ECO:0000256" key="2">
    <source>
        <dbReference type="ARBA" id="ARBA00001460"/>
    </source>
</evidence>
<dbReference type="NCBIfam" id="NF002747">
    <property type="entry name" value="PRK02759.1"/>
    <property type="match status" value="1"/>
</dbReference>
<feature type="region of interest" description="Phosphoribosyl-ATP pyrophosphohydrolase" evidence="15">
    <location>
        <begin position="124"/>
        <end position="223"/>
    </location>
</feature>
<dbReference type="Pfam" id="PF01503">
    <property type="entry name" value="PRA-PH"/>
    <property type="match status" value="1"/>
</dbReference>
<keyword evidence="13 15" id="KW-0368">Histidine biosynthesis</keyword>
<evidence type="ECO:0000256" key="15">
    <source>
        <dbReference type="HAMAP-Rule" id="MF_01019"/>
    </source>
</evidence>
<reference evidence="17 18" key="1">
    <citation type="submission" date="2013-12" db="EMBL/GenBank/DDBJ databases">
        <authorList>
            <person name="Stott M."/>
        </authorList>
    </citation>
    <scope>NUCLEOTIDE SEQUENCE [LARGE SCALE GENOMIC DNA]</scope>
    <source>
        <strain evidence="17 18">K22</strain>
    </source>
</reference>
<comment type="catalytic activity">
    <reaction evidence="1 15">
        <text>1-(5-phospho-beta-D-ribosyl)-5'-AMP + H2O = 1-(5-phospho-beta-D-ribosyl)-5-[(5-phospho-beta-D-ribosylamino)methylideneamino]imidazole-4-carboxamide</text>
        <dbReference type="Rhea" id="RHEA:20049"/>
        <dbReference type="ChEBI" id="CHEBI:15377"/>
        <dbReference type="ChEBI" id="CHEBI:58435"/>
        <dbReference type="ChEBI" id="CHEBI:59457"/>
        <dbReference type="EC" id="3.5.4.19"/>
    </reaction>
</comment>
<dbReference type="CDD" id="cd11534">
    <property type="entry name" value="NTP-PPase_HisIE_like"/>
    <property type="match status" value="1"/>
</dbReference>
<keyword evidence="18" id="KW-1185">Reference proteome</keyword>
<dbReference type="Gene3D" id="1.10.287.1080">
    <property type="entry name" value="MazG-like"/>
    <property type="match status" value="1"/>
</dbReference>
<evidence type="ECO:0000256" key="8">
    <source>
        <dbReference type="ARBA" id="ARBA00022490"/>
    </source>
</evidence>
<evidence type="ECO:0000256" key="11">
    <source>
        <dbReference type="ARBA" id="ARBA00022801"/>
    </source>
</evidence>
<feature type="domain" description="Phosphoribosyl-AMP cyclohydrolase" evidence="16">
    <location>
        <begin position="30"/>
        <end position="102"/>
    </location>
</feature>
<reference evidence="17 18" key="2">
    <citation type="submission" date="2015-01" db="EMBL/GenBank/DDBJ databases">
        <title>Complete genome sequence of Pyrinomonas methylaliphatogenes type strain K22T.</title>
        <authorList>
            <person name="Lee K.C.Y."/>
            <person name="Power J.F."/>
            <person name="Dunfield P.F."/>
            <person name="Morgan X.C."/>
            <person name="Huttenhower C."/>
            <person name="Stott M.B."/>
        </authorList>
    </citation>
    <scope>NUCLEOTIDE SEQUENCE [LARGE SCALE GENOMIC DNA]</scope>
    <source>
        <strain evidence="17 18">K22</strain>
    </source>
</reference>
<evidence type="ECO:0000256" key="14">
    <source>
        <dbReference type="ARBA" id="ARBA00023268"/>
    </source>
</evidence>
<evidence type="ECO:0000256" key="5">
    <source>
        <dbReference type="ARBA" id="ARBA00005204"/>
    </source>
</evidence>
<evidence type="ECO:0000256" key="7">
    <source>
        <dbReference type="ARBA" id="ARBA00008299"/>
    </source>
</evidence>
<evidence type="ECO:0000313" key="18">
    <source>
        <dbReference type="Proteomes" id="UP000031518"/>
    </source>
</evidence>
<comment type="subcellular location">
    <subcellularLocation>
        <location evidence="3 15">Cytoplasm</location>
    </subcellularLocation>
</comment>
<keyword evidence="12 15" id="KW-0067">ATP-binding</keyword>
<accession>A0A0B6WT40</accession>
<protein>
    <recommendedName>
        <fullName evidence="15">Histidine biosynthesis bifunctional protein HisIE</fullName>
    </recommendedName>
    <domain>
        <recommendedName>
            <fullName evidence="15">Phosphoribosyl-AMP cyclohydrolase</fullName>
            <shortName evidence="15">PRA-CH</shortName>
            <ecNumber evidence="15">3.5.4.19</ecNumber>
        </recommendedName>
    </domain>
    <domain>
        <recommendedName>
            <fullName evidence="15">Phosphoribosyl-ATP pyrophosphatase</fullName>
            <shortName evidence="15">PRA-PH</shortName>
            <ecNumber evidence="15">3.6.1.31</ecNumber>
        </recommendedName>
    </domain>
</protein>
<proteinExistence type="inferred from homology"/>
<dbReference type="Gene3D" id="3.10.20.810">
    <property type="entry name" value="Phosphoribosyl-AMP cyclohydrolase"/>
    <property type="match status" value="1"/>
</dbReference>
<evidence type="ECO:0000256" key="10">
    <source>
        <dbReference type="ARBA" id="ARBA00022741"/>
    </source>
</evidence>
<dbReference type="GO" id="GO:0005737">
    <property type="term" value="C:cytoplasm"/>
    <property type="evidence" value="ECO:0007669"/>
    <property type="project" value="UniProtKB-SubCell"/>
</dbReference>
<dbReference type="Pfam" id="PF01502">
    <property type="entry name" value="PRA-CH"/>
    <property type="match status" value="1"/>
</dbReference>
<comment type="catalytic activity">
    <reaction evidence="2 15">
        <text>1-(5-phospho-beta-D-ribosyl)-ATP + H2O = 1-(5-phospho-beta-D-ribosyl)-5'-AMP + diphosphate + H(+)</text>
        <dbReference type="Rhea" id="RHEA:22828"/>
        <dbReference type="ChEBI" id="CHEBI:15377"/>
        <dbReference type="ChEBI" id="CHEBI:15378"/>
        <dbReference type="ChEBI" id="CHEBI:33019"/>
        <dbReference type="ChEBI" id="CHEBI:59457"/>
        <dbReference type="ChEBI" id="CHEBI:73183"/>
        <dbReference type="EC" id="3.6.1.31"/>
    </reaction>
</comment>
<dbReference type="EC" id="3.5.4.19" evidence="15"/>
<comment type="pathway">
    <text evidence="4 15">Amino-acid biosynthesis; L-histidine biosynthesis; L-histidine from 5-phospho-alpha-D-ribose 1-diphosphate: step 3/9.</text>
</comment>
<dbReference type="HAMAP" id="MF_01021">
    <property type="entry name" value="HisI"/>
    <property type="match status" value="1"/>
</dbReference>
<evidence type="ECO:0000256" key="1">
    <source>
        <dbReference type="ARBA" id="ARBA00000024"/>
    </source>
</evidence>
<dbReference type="SUPFAM" id="SSF141734">
    <property type="entry name" value="HisI-like"/>
    <property type="match status" value="1"/>
</dbReference>
<name>A0A0B6WT40_9BACT</name>
<dbReference type="UniPathway" id="UPA00031">
    <property type="reaction ID" value="UER00007"/>
</dbReference>
<dbReference type="PANTHER" id="PTHR42945:SF9">
    <property type="entry name" value="HISTIDINE BIOSYNTHESIS BIFUNCTIONAL PROTEIN HISIE"/>
    <property type="match status" value="1"/>
</dbReference>
<dbReference type="PANTHER" id="PTHR42945">
    <property type="entry name" value="HISTIDINE BIOSYNTHESIS BIFUNCTIONAL PROTEIN"/>
    <property type="match status" value="1"/>
</dbReference>
<evidence type="ECO:0000256" key="13">
    <source>
        <dbReference type="ARBA" id="ARBA00023102"/>
    </source>
</evidence>
<keyword evidence="10 15" id="KW-0547">Nucleotide-binding</keyword>
<dbReference type="STRING" id="454194.PYK22_00386"/>
<evidence type="ECO:0000256" key="3">
    <source>
        <dbReference type="ARBA" id="ARBA00004496"/>
    </source>
</evidence>
<dbReference type="InterPro" id="IPR008179">
    <property type="entry name" value="HisE"/>
</dbReference>
<evidence type="ECO:0000313" key="17">
    <source>
        <dbReference type="EMBL" id="CDM64393.1"/>
    </source>
</evidence>
<keyword evidence="8 15" id="KW-0963">Cytoplasm</keyword>
<organism evidence="17 18">
    <name type="scientific">Pyrinomonas methylaliphatogenes</name>
    <dbReference type="NCBI Taxonomy" id="454194"/>
    <lineage>
        <taxon>Bacteria</taxon>
        <taxon>Pseudomonadati</taxon>
        <taxon>Acidobacteriota</taxon>
        <taxon>Blastocatellia</taxon>
        <taxon>Blastocatellales</taxon>
        <taxon>Pyrinomonadaceae</taxon>
        <taxon>Pyrinomonas</taxon>
    </lineage>
</organism>
<dbReference type="NCBIfam" id="NF000768">
    <property type="entry name" value="PRK00051.1"/>
    <property type="match status" value="1"/>
</dbReference>
<evidence type="ECO:0000256" key="12">
    <source>
        <dbReference type="ARBA" id="ARBA00022840"/>
    </source>
</evidence>
<dbReference type="GO" id="GO:0005524">
    <property type="term" value="F:ATP binding"/>
    <property type="evidence" value="ECO:0007669"/>
    <property type="project" value="UniProtKB-KW"/>
</dbReference>
<dbReference type="InterPro" id="IPR038019">
    <property type="entry name" value="PRib_AMP_CycHydrolase_sf"/>
</dbReference>
<dbReference type="FunFam" id="3.10.20.810:FF:000001">
    <property type="entry name" value="Histidine biosynthesis bifunctional protein HisIE"/>
    <property type="match status" value="1"/>
</dbReference>
<gene>
    <name evidence="15" type="primary">hisI</name>
    <name evidence="15" type="synonym">hisIE</name>
    <name evidence="17" type="ORF">PYK22_00386</name>
</gene>
<dbReference type="InterPro" id="IPR021130">
    <property type="entry name" value="PRib-ATP_PPHydrolase-like"/>
</dbReference>
<dbReference type="GO" id="GO:0004636">
    <property type="term" value="F:phosphoribosyl-ATP diphosphatase activity"/>
    <property type="evidence" value="ECO:0007669"/>
    <property type="project" value="UniProtKB-UniRule"/>
</dbReference>
<keyword evidence="9 15" id="KW-0028">Amino-acid biosynthesis</keyword>
<dbReference type="Proteomes" id="UP000031518">
    <property type="component" value="Unassembled WGS sequence"/>
</dbReference>
<dbReference type="HAMAP" id="MF_01020">
    <property type="entry name" value="HisE"/>
    <property type="match status" value="1"/>
</dbReference>
<keyword evidence="14 15" id="KW-0511">Multifunctional enzyme</keyword>
<dbReference type="EC" id="3.6.1.31" evidence="15"/>
<dbReference type="InterPro" id="IPR023019">
    <property type="entry name" value="His_synth_HisIE"/>
</dbReference>
<sequence length="223" mass="24617">MKSTDELKYDAQGLIPAIVQDAETGEVLTLAYMNRESLRRTIESGETWFWSRSRNELWHKGATSGNTQRVAEIVADCDGDALLVRVHPTGPACHTGARSCFNASLSGAEAASEKAHRPNLGETLRKLYAVIESRRRERPAGSYTTYLFDEGLDKILKKIGEESAETIIAAKSGERTQVVLEVSDLVYHLLVMLAERGIPLDEIGAELDRRAAKRSNGEDRAKS</sequence>
<dbReference type="InterPro" id="IPR026660">
    <property type="entry name" value="PRA-CH"/>
</dbReference>
<evidence type="ECO:0000259" key="16">
    <source>
        <dbReference type="Pfam" id="PF01502"/>
    </source>
</evidence>
<dbReference type="HAMAP" id="MF_01019">
    <property type="entry name" value="HisIE"/>
    <property type="match status" value="1"/>
</dbReference>
<keyword evidence="11 15" id="KW-0378">Hydrolase</keyword>